<dbReference type="KEGG" id="htr:EPV75_08780"/>
<dbReference type="EMBL" id="CP035033">
    <property type="protein sequence ID" value="QAB15755.1"/>
    <property type="molecule type" value="Genomic_DNA"/>
</dbReference>
<evidence type="ECO:0000313" key="1">
    <source>
        <dbReference type="EMBL" id="QAB15755.1"/>
    </source>
</evidence>
<dbReference type="RefSeq" id="WP_128385127.1">
    <property type="nucleotide sequence ID" value="NZ_CP035033.1"/>
</dbReference>
<accession>A0A410H497</accession>
<keyword evidence="2" id="KW-1185">Reference proteome</keyword>
<reference evidence="1 2" key="1">
    <citation type="journal article" date="2018" name="Environ. Microbiol.">
        <title>Genomes of ubiquitous marine and hypersaline Hydrogenovibrio, Thiomicrorhabdus and Thiomicrospira spp. encode a diversity of mechanisms to sustain chemolithoautotrophy in heterogeneous environments.</title>
        <authorList>
            <person name="Scott K.M."/>
            <person name="Williams J."/>
            <person name="Porter C.M.B."/>
            <person name="Russel S."/>
            <person name="Harmer T.L."/>
            <person name="Paul J.H."/>
            <person name="Antonen K.M."/>
            <person name="Bridges M.K."/>
            <person name="Camper G.J."/>
            <person name="Campla C.K."/>
            <person name="Casella L.G."/>
            <person name="Chase E."/>
            <person name="Conrad J.W."/>
            <person name="Cruz M.C."/>
            <person name="Dunlap D.S."/>
            <person name="Duran L."/>
            <person name="Fahsbender E.M."/>
            <person name="Goldsmith D.B."/>
            <person name="Keeley R.F."/>
            <person name="Kondoff M.R."/>
            <person name="Kussy B.I."/>
            <person name="Lane M.K."/>
            <person name="Lawler S."/>
            <person name="Leigh B.A."/>
            <person name="Lewis C."/>
            <person name="Lostal L.M."/>
            <person name="Marking D."/>
            <person name="Mancera P.A."/>
            <person name="McClenthan E.C."/>
            <person name="McIntyre E.A."/>
            <person name="Mine J.A."/>
            <person name="Modi S."/>
            <person name="Moore B.D."/>
            <person name="Morgan W.A."/>
            <person name="Nelson K.M."/>
            <person name="Nguyen K.N."/>
            <person name="Ogburn N."/>
            <person name="Parrino D.G."/>
            <person name="Pedapudi A.D."/>
            <person name="Pelham R.P."/>
            <person name="Preece A.M."/>
            <person name="Rampersad E.A."/>
            <person name="Richardson J.C."/>
            <person name="Rodgers C.M."/>
            <person name="Schaffer B.L."/>
            <person name="Sheridan N.E."/>
            <person name="Solone M.R."/>
            <person name="Staley Z.R."/>
            <person name="Tabuchi M."/>
            <person name="Waide R.J."/>
            <person name="Wanjugi P.W."/>
            <person name="Young S."/>
            <person name="Clum A."/>
            <person name="Daum C."/>
            <person name="Huntemann M."/>
            <person name="Ivanova N."/>
            <person name="Kyrpides N."/>
            <person name="Mikhailova N."/>
            <person name="Palaniappan K."/>
            <person name="Pillay M."/>
            <person name="Reddy T.B.K."/>
            <person name="Shapiro N."/>
            <person name="Stamatis D."/>
            <person name="Varghese N."/>
            <person name="Woyke T."/>
            <person name="Boden R."/>
            <person name="Freyermuth S.K."/>
            <person name="Kerfeld C.A."/>
        </authorList>
    </citation>
    <scope>NUCLEOTIDE SEQUENCE [LARGE SCALE GENOMIC DNA]</scope>
    <source>
        <strain evidence="1 2">JR-2</strain>
    </source>
</reference>
<organism evidence="1 2">
    <name type="scientific">Hydrogenovibrio thermophilus</name>
    <dbReference type="NCBI Taxonomy" id="265883"/>
    <lineage>
        <taxon>Bacteria</taxon>
        <taxon>Pseudomonadati</taxon>
        <taxon>Pseudomonadota</taxon>
        <taxon>Gammaproteobacteria</taxon>
        <taxon>Thiotrichales</taxon>
        <taxon>Piscirickettsiaceae</taxon>
        <taxon>Hydrogenovibrio</taxon>
    </lineage>
</organism>
<proteinExistence type="predicted"/>
<sequence length="88" mass="9876">MSHKHKVTIEKVFAHPIATNIDWKKLASALEHYGAEIDVSNANRAHIKLNDAELTLGLPHHGHELANKEEVTKLRHFLEEQGLTPDGL</sequence>
<evidence type="ECO:0000313" key="2">
    <source>
        <dbReference type="Proteomes" id="UP000285478"/>
    </source>
</evidence>
<gene>
    <name evidence="1" type="ORF">EPV75_08780</name>
</gene>
<protein>
    <recommendedName>
        <fullName evidence="3">Type II toxin-antitoxin system HicA family toxin</fullName>
    </recommendedName>
</protein>
<evidence type="ECO:0008006" key="3">
    <source>
        <dbReference type="Google" id="ProtNLM"/>
    </source>
</evidence>
<dbReference type="AlphaFoldDB" id="A0A410H497"/>
<name>A0A410H497_9GAMM</name>
<dbReference type="Proteomes" id="UP000285478">
    <property type="component" value="Chromosome"/>
</dbReference>